<protein>
    <recommendedName>
        <fullName evidence="4">F-box domain-containing protein</fullName>
    </recommendedName>
</protein>
<dbReference type="EMBL" id="JBBXMP010000001">
    <property type="protein sequence ID" value="KAL0072263.1"/>
    <property type="molecule type" value="Genomic_DNA"/>
</dbReference>
<dbReference type="InterPro" id="IPR036047">
    <property type="entry name" value="F-box-like_dom_sf"/>
</dbReference>
<sequence>MAHSTILPPEIIHQILHHLDGSFRNLRDTALVSHAWCGPSQSLLHSSINLDSQAKIEQLTRKYALYPHLRAYCNYVYLEGYRMVSFSEGMLLFEKTVMANGFERLIQSLGEKTESGDIGGIKGLSIDSYQGWDEEMSRRISVNFPSLETLEIARLDSDCDIPRTLGRLLSGINRLTSLALNHVFSTRRGTRPSEPQRTPNTIDPPHGFPREPNGTV</sequence>
<dbReference type="SUPFAM" id="SSF81383">
    <property type="entry name" value="F-box domain"/>
    <property type="match status" value="1"/>
</dbReference>
<dbReference type="CDD" id="cd09917">
    <property type="entry name" value="F-box_SF"/>
    <property type="match status" value="1"/>
</dbReference>
<gene>
    <name evidence="2" type="ORF">AAF712_000025</name>
</gene>
<name>A0ABR3AFA8_9AGAR</name>
<keyword evidence="3" id="KW-1185">Reference proteome</keyword>
<evidence type="ECO:0000256" key="1">
    <source>
        <dbReference type="SAM" id="MobiDB-lite"/>
    </source>
</evidence>
<accession>A0ABR3AFA8</accession>
<feature type="region of interest" description="Disordered" evidence="1">
    <location>
        <begin position="186"/>
        <end position="216"/>
    </location>
</feature>
<comment type="caution">
    <text evidence="2">The sequence shown here is derived from an EMBL/GenBank/DDBJ whole genome shotgun (WGS) entry which is preliminary data.</text>
</comment>
<dbReference type="Proteomes" id="UP001437256">
    <property type="component" value="Unassembled WGS sequence"/>
</dbReference>
<organism evidence="2 3">
    <name type="scientific">Marasmius tenuissimus</name>
    <dbReference type="NCBI Taxonomy" id="585030"/>
    <lineage>
        <taxon>Eukaryota</taxon>
        <taxon>Fungi</taxon>
        <taxon>Dikarya</taxon>
        <taxon>Basidiomycota</taxon>
        <taxon>Agaricomycotina</taxon>
        <taxon>Agaricomycetes</taxon>
        <taxon>Agaricomycetidae</taxon>
        <taxon>Agaricales</taxon>
        <taxon>Marasmiineae</taxon>
        <taxon>Marasmiaceae</taxon>
        <taxon>Marasmius</taxon>
    </lineage>
</organism>
<proteinExistence type="predicted"/>
<evidence type="ECO:0000313" key="2">
    <source>
        <dbReference type="EMBL" id="KAL0072263.1"/>
    </source>
</evidence>
<reference evidence="2 3" key="1">
    <citation type="submission" date="2024-05" db="EMBL/GenBank/DDBJ databases">
        <title>A draft genome resource for the thread blight pathogen Marasmius tenuissimus strain MS-2.</title>
        <authorList>
            <person name="Yulfo-Soto G.E."/>
            <person name="Baruah I.K."/>
            <person name="Amoako-Attah I."/>
            <person name="Bukari Y."/>
            <person name="Meinhardt L.W."/>
            <person name="Bailey B.A."/>
            <person name="Cohen S.P."/>
        </authorList>
    </citation>
    <scope>NUCLEOTIDE SEQUENCE [LARGE SCALE GENOMIC DNA]</scope>
    <source>
        <strain evidence="2 3">MS-2</strain>
    </source>
</reference>
<evidence type="ECO:0008006" key="4">
    <source>
        <dbReference type="Google" id="ProtNLM"/>
    </source>
</evidence>
<evidence type="ECO:0000313" key="3">
    <source>
        <dbReference type="Proteomes" id="UP001437256"/>
    </source>
</evidence>